<protein>
    <recommendedName>
        <fullName evidence="3">DUF4089 domain-containing protein</fullName>
    </recommendedName>
</protein>
<sequence length="72" mass="7805">MEFKPTAEQRVQATLACLDLIAVELGAICTENRLAPAHIDLLLERLASMADLIDAALPAPDNPPGAYQPWLH</sequence>
<proteinExistence type="predicted"/>
<reference evidence="1 2" key="1">
    <citation type="submission" date="2021-03" db="EMBL/GenBank/DDBJ databases">
        <title>Genomic Encyclopedia of Type Strains, Phase III (KMG-III): the genomes of soil and plant-associated and newly described type strains.</title>
        <authorList>
            <person name="Whitman W."/>
        </authorList>
    </citation>
    <scope>NUCLEOTIDE SEQUENCE [LARGE SCALE GENOMIC DNA]</scope>
    <source>
        <strain evidence="1 2">IMMIB AFH-6</strain>
    </source>
</reference>
<evidence type="ECO:0000313" key="1">
    <source>
        <dbReference type="EMBL" id="MBP2297035.1"/>
    </source>
</evidence>
<name>A0ABS4SWU5_9PROT</name>
<gene>
    <name evidence="1" type="ORF">J2851_006854</name>
</gene>
<dbReference type="EMBL" id="JAGINP010000039">
    <property type="protein sequence ID" value="MBP2297035.1"/>
    <property type="molecule type" value="Genomic_DNA"/>
</dbReference>
<evidence type="ECO:0000313" key="2">
    <source>
        <dbReference type="Proteomes" id="UP000781958"/>
    </source>
</evidence>
<evidence type="ECO:0008006" key="3">
    <source>
        <dbReference type="Google" id="ProtNLM"/>
    </source>
</evidence>
<keyword evidence="2" id="KW-1185">Reference proteome</keyword>
<dbReference type="RefSeq" id="WP_209773161.1">
    <property type="nucleotide sequence ID" value="NZ_JAGINP010000039.1"/>
</dbReference>
<dbReference type="Proteomes" id="UP000781958">
    <property type="component" value="Unassembled WGS sequence"/>
</dbReference>
<organism evidence="1 2">
    <name type="scientific">Azospirillum rugosum</name>
    <dbReference type="NCBI Taxonomy" id="416170"/>
    <lineage>
        <taxon>Bacteria</taxon>
        <taxon>Pseudomonadati</taxon>
        <taxon>Pseudomonadota</taxon>
        <taxon>Alphaproteobacteria</taxon>
        <taxon>Rhodospirillales</taxon>
        <taxon>Azospirillaceae</taxon>
        <taxon>Azospirillum</taxon>
    </lineage>
</organism>
<comment type="caution">
    <text evidence="1">The sequence shown here is derived from an EMBL/GenBank/DDBJ whole genome shotgun (WGS) entry which is preliminary data.</text>
</comment>
<accession>A0ABS4SWU5</accession>